<name>A0AAV2BJT1_9ARAC</name>
<accession>A0AAV2BJT1</accession>
<sequence>MLSSASDVRKVILAIVRQVVVFIKKASTSIRRLS</sequence>
<dbReference type="AlphaFoldDB" id="A0AAV2BJT1"/>
<reference evidence="1 2" key="1">
    <citation type="submission" date="2024-04" db="EMBL/GenBank/DDBJ databases">
        <authorList>
            <person name="Rising A."/>
            <person name="Reimegard J."/>
            <person name="Sonavane S."/>
            <person name="Akerstrom W."/>
            <person name="Nylinder S."/>
            <person name="Hedman E."/>
            <person name="Kallberg Y."/>
        </authorList>
    </citation>
    <scope>NUCLEOTIDE SEQUENCE [LARGE SCALE GENOMIC DNA]</scope>
</reference>
<dbReference type="Proteomes" id="UP001497382">
    <property type="component" value="Unassembled WGS sequence"/>
</dbReference>
<gene>
    <name evidence="1" type="ORF">LARSCL_LOCUS19807</name>
</gene>
<evidence type="ECO:0000313" key="2">
    <source>
        <dbReference type="Proteomes" id="UP001497382"/>
    </source>
</evidence>
<evidence type="ECO:0000313" key="1">
    <source>
        <dbReference type="EMBL" id="CAL1296482.1"/>
    </source>
</evidence>
<organism evidence="1 2">
    <name type="scientific">Larinioides sclopetarius</name>
    <dbReference type="NCBI Taxonomy" id="280406"/>
    <lineage>
        <taxon>Eukaryota</taxon>
        <taxon>Metazoa</taxon>
        <taxon>Ecdysozoa</taxon>
        <taxon>Arthropoda</taxon>
        <taxon>Chelicerata</taxon>
        <taxon>Arachnida</taxon>
        <taxon>Araneae</taxon>
        <taxon>Araneomorphae</taxon>
        <taxon>Entelegynae</taxon>
        <taxon>Araneoidea</taxon>
        <taxon>Araneidae</taxon>
        <taxon>Larinioides</taxon>
    </lineage>
</organism>
<dbReference type="EMBL" id="CAXIEN010000397">
    <property type="protein sequence ID" value="CAL1296482.1"/>
    <property type="molecule type" value="Genomic_DNA"/>
</dbReference>
<comment type="caution">
    <text evidence="1">The sequence shown here is derived from an EMBL/GenBank/DDBJ whole genome shotgun (WGS) entry which is preliminary data.</text>
</comment>
<protein>
    <submittedName>
        <fullName evidence="1">Uncharacterized protein</fullName>
    </submittedName>
</protein>
<proteinExistence type="predicted"/>
<keyword evidence="2" id="KW-1185">Reference proteome</keyword>